<comment type="caution">
    <text evidence="1">The sequence shown here is derived from an EMBL/GenBank/DDBJ whole genome shotgun (WGS) entry which is preliminary data.</text>
</comment>
<evidence type="ECO:0000313" key="1">
    <source>
        <dbReference type="EMBL" id="GKV49203.1"/>
    </source>
</evidence>
<keyword evidence="2" id="KW-1185">Reference proteome</keyword>
<reference evidence="1 2" key="1">
    <citation type="journal article" date="2021" name="Commun. Biol.">
        <title>The genome of Shorea leprosula (Dipterocarpaceae) highlights the ecological relevance of drought in aseasonal tropical rainforests.</title>
        <authorList>
            <person name="Ng K.K.S."/>
            <person name="Kobayashi M.J."/>
            <person name="Fawcett J.A."/>
            <person name="Hatakeyama M."/>
            <person name="Paape T."/>
            <person name="Ng C.H."/>
            <person name="Ang C.C."/>
            <person name="Tnah L.H."/>
            <person name="Lee C.T."/>
            <person name="Nishiyama T."/>
            <person name="Sese J."/>
            <person name="O'Brien M.J."/>
            <person name="Copetti D."/>
            <person name="Mohd Noor M.I."/>
            <person name="Ong R.C."/>
            <person name="Putra M."/>
            <person name="Sireger I.Z."/>
            <person name="Indrioko S."/>
            <person name="Kosugi Y."/>
            <person name="Izuno A."/>
            <person name="Isagi Y."/>
            <person name="Lee S.L."/>
            <person name="Shimizu K.K."/>
        </authorList>
    </citation>
    <scope>NUCLEOTIDE SEQUENCE [LARGE SCALE GENOMIC DNA]</scope>
    <source>
        <strain evidence="1">214</strain>
    </source>
</reference>
<gene>
    <name evidence="1" type="ORF">SLEP1_g55966</name>
</gene>
<proteinExistence type="predicted"/>
<dbReference type="AlphaFoldDB" id="A0AAV5MK47"/>
<protein>
    <submittedName>
        <fullName evidence="1">Uncharacterized protein</fullName>
    </submittedName>
</protein>
<dbReference type="EMBL" id="BPVZ01000289">
    <property type="protein sequence ID" value="GKV49203.1"/>
    <property type="molecule type" value="Genomic_DNA"/>
</dbReference>
<evidence type="ECO:0000313" key="2">
    <source>
        <dbReference type="Proteomes" id="UP001054252"/>
    </source>
</evidence>
<accession>A0AAV5MK47</accession>
<dbReference type="Proteomes" id="UP001054252">
    <property type="component" value="Unassembled WGS sequence"/>
</dbReference>
<organism evidence="1 2">
    <name type="scientific">Rubroshorea leprosula</name>
    <dbReference type="NCBI Taxonomy" id="152421"/>
    <lineage>
        <taxon>Eukaryota</taxon>
        <taxon>Viridiplantae</taxon>
        <taxon>Streptophyta</taxon>
        <taxon>Embryophyta</taxon>
        <taxon>Tracheophyta</taxon>
        <taxon>Spermatophyta</taxon>
        <taxon>Magnoliopsida</taxon>
        <taxon>eudicotyledons</taxon>
        <taxon>Gunneridae</taxon>
        <taxon>Pentapetalae</taxon>
        <taxon>rosids</taxon>
        <taxon>malvids</taxon>
        <taxon>Malvales</taxon>
        <taxon>Dipterocarpaceae</taxon>
        <taxon>Rubroshorea</taxon>
    </lineage>
</organism>
<sequence>MHQADVGSVPLRPPKEEFVLRCPKKGVKGLDFVADGS</sequence>
<name>A0AAV5MK47_9ROSI</name>